<gene>
    <name evidence="11" type="ORF">AB675_7059</name>
</gene>
<evidence type="ECO:0000313" key="12">
    <source>
        <dbReference type="Proteomes" id="UP000038010"/>
    </source>
</evidence>
<evidence type="ECO:0000256" key="4">
    <source>
        <dbReference type="ARBA" id="ARBA00022753"/>
    </source>
</evidence>
<dbReference type="PROSITE" id="PS51312">
    <property type="entry name" value="SB"/>
    <property type="match status" value="1"/>
</dbReference>
<evidence type="ECO:0000259" key="10">
    <source>
        <dbReference type="PROSITE" id="PS51322"/>
    </source>
</evidence>
<evidence type="ECO:0000256" key="5">
    <source>
        <dbReference type="ARBA" id="ARBA00022927"/>
    </source>
</evidence>
<dbReference type="Pfam" id="PF05743">
    <property type="entry name" value="UEV"/>
    <property type="match status" value="1"/>
</dbReference>
<feature type="domain" description="SB" evidence="9">
    <location>
        <begin position="457"/>
        <end position="524"/>
    </location>
</feature>
<dbReference type="VEuPathDB" id="FungiDB:AB675_7059"/>
<keyword evidence="5 7" id="KW-0653">Protein transport</keyword>
<evidence type="ECO:0000256" key="8">
    <source>
        <dbReference type="SAM" id="MobiDB-lite"/>
    </source>
</evidence>
<dbReference type="GO" id="GO:0043130">
    <property type="term" value="F:ubiquitin binding"/>
    <property type="evidence" value="ECO:0007669"/>
    <property type="project" value="TreeGrafter"/>
</dbReference>
<dbReference type="Gene3D" id="3.10.110.10">
    <property type="entry name" value="Ubiquitin Conjugating Enzyme"/>
    <property type="match status" value="1"/>
</dbReference>
<dbReference type="EMBL" id="LFJN01000005">
    <property type="protein sequence ID" value="KPI43473.1"/>
    <property type="molecule type" value="Genomic_DNA"/>
</dbReference>
<evidence type="ECO:0000256" key="2">
    <source>
        <dbReference type="ARBA" id="ARBA00009594"/>
    </source>
</evidence>
<keyword evidence="12" id="KW-1185">Reference proteome</keyword>
<dbReference type="InterPro" id="IPR037202">
    <property type="entry name" value="ESCRT_assembly_dom"/>
</dbReference>
<comment type="subcellular location">
    <subcellularLocation>
        <location evidence="1">Endosome</location>
    </subcellularLocation>
</comment>
<evidence type="ECO:0000256" key="1">
    <source>
        <dbReference type="ARBA" id="ARBA00004177"/>
    </source>
</evidence>
<organism evidence="11 12">
    <name type="scientific">Cyphellophora attinorum</name>
    <dbReference type="NCBI Taxonomy" id="1664694"/>
    <lineage>
        <taxon>Eukaryota</taxon>
        <taxon>Fungi</taxon>
        <taxon>Dikarya</taxon>
        <taxon>Ascomycota</taxon>
        <taxon>Pezizomycotina</taxon>
        <taxon>Eurotiomycetes</taxon>
        <taxon>Chaetothyriomycetidae</taxon>
        <taxon>Chaetothyriales</taxon>
        <taxon>Cyphellophoraceae</taxon>
        <taxon>Cyphellophora</taxon>
    </lineage>
</organism>
<dbReference type="GO" id="GO:0043162">
    <property type="term" value="P:ubiquitin-dependent protein catabolic process via the multivesicular body sorting pathway"/>
    <property type="evidence" value="ECO:0007669"/>
    <property type="project" value="UniProtKB-ARBA"/>
</dbReference>
<dbReference type="GO" id="GO:0000813">
    <property type="term" value="C:ESCRT I complex"/>
    <property type="evidence" value="ECO:0007669"/>
    <property type="project" value="TreeGrafter"/>
</dbReference>
<dbReference type="InterPro" id="IPR017916">
    <property type="entry name" value="SB_dom"/>
</dbReference>
<feature type="compositionally biased region" description="Low complexity" evidence="8">
    <location>
        <begin position="227"/>
        <end position="263"/>
    </location>
</feature>
<sequence>MAQVPQSTLRYLFHDVLKSRLPYHDPNRAYSDIVSTLQRYPGITVKGTKEYIFDNGKPELLLYLGGVLPVSFRGSLYHFPILIWIPYAYPYEAPIIYVDPSDDIAVNPGQHVATDGKIYHHYLAHWRETWDRSHIVEFLGILSDVFAKEPPVRSRSRPIPPPHQQSPAPPPRPPLPHEAPPPRPPPPQSPGGGPPPPPPKEPSANGRISSPAQPRPGRYDAPPPLPSQSSSRPTSTHQQQPQQPRPPSQYQSQRSTSLRQSHPQQPPPPQNWQQPPQPQQFRQAPLPNQYQQAPQRHPSQHLPHQPGPRQPPLQQQQAPQAKPPPGPDLLGSPFDLPLPNFARPAENLPAPPIPRNPEKDALLSHLSTILTNDLHQQIQQSTSQLPALQAQTAALTSTKQTLQAELSALAALQASLQSNITALSTSLSSASSAITDAQRRAAKNDLPAVDAMLTTPHIVSQQLYTAVAEERGIEAAIWGLQEALIGGRVGSEVWSRRTRELGREEFRRKWVVRKAGRGWGLEGL</sequence>
<comment type="similarity">
    <text evidence="2">Belongs to the ubiquitin-conjugating enzyme family. UEV subfamily.</text>
</comment>
<dbReference type="CDD" id="cd11685">
    <property type="entry name" value="UEV_TSG101-like"/>
    <property type="match status" value="1"/>
</dbReference>
<evidence type="ECO:0000256" key="7">
    <source>
        <dbReference type="PROSITE-ProRule" id="PRU00644"/>
    </source>
</evidence>
<evidence type="ECO:0000259" key="9">
    <source>
        <dbReference type="PROSITE" id="PS51312"/>
    </source>
</evidence>
<dbReference type="InterPro" id="IPR052070">
    <property type="entry name" value="ESCRT-I_UEV_domain"/>
</dbReference>
<keyword evidence="3 7" id="KW-0813">Transport</keyword>
<dbReference type="Pfam" id="PF09454">
    <property type="entry name" value="Vps23_core"/>
    <property type="match status" value="1"/>
</dbReference>
<dbReference type="SUPFAM" id="SSF54495">
    <property type="entry name" value="UBC-like"/>
    <property type="match status" value="1"/>
</dbReference>
<feature type="domain" description="UEV" evidence="10">
    <location>
        <begin position="10"/>
        <end position="156"/>
    </location>
</feature>
<protein>
    <recommendedName>
        <fullName evidence="13">Tumor susceptibility gene 101 protein</fullName>
    </recommendedName>
</protein>
<comment type="caution">
    <text evidence="11">The sequence shown here is derived from an EMBL/GenBank/DDBJ whole genome shotgun (WGS) entry which is preliminary data.</text>
</comment>
<dbReference type="SUPFAM" id="SSF140111">
    <property type="entry name" value="Endosomal sorting complex assembly domain"/>
    <property type="match status" value="1"/>
</dbReference>
<keyword evidence="4" id="KW-0967">Endosome</keyword>
<dbReference type="InterPro" id="IPR008883">
    <property type="entry name" value="UEV_N"/>
</dbReference>
<dbReference type="Gene3D" id="6.10.140.820">
    <property type="match status" value="1"/>
</dbReference>
<reference evidence="11 12" key="1">
    <citation type="submission" date="2015-06" db="EMBL/GenBank/DDBJ databases">
        <title>Draft genome of the ant-associated black yeast Phialophora attae CBS 131958.</title>
        <authorList>
            <person name="Moreno L.F."/>
            <person name="Stielow B.J."/>
            <person name="de Hoog S."/>
            <person name="Vicente V.A."/>
            <person name="Weiss V.A."/>
            <person name="de Vries M."/>
            <person name="Cruz L.M."/>
            <person name="Souza E.M."/>
        </authorList>
    </citation>
    <scope>NUCLEOTIDE SEQUENCE [LARGE SCALE GENOMIC DNA]</scope>
    <source>
        <strain evidence="11 12">CBS 131958</strain>
    </source>
</reference>
<dbReference type="RefSeq" id="XP_018003436.1">
    <property type="nucleotide sequence ID" value="XM_018147397.1"/>
</dbReference>
<evidence type="ECO:0008006" key="13">
    <source>
        <dbReference type="Google" id="ProtNLM"/>
    </source>
</evidence>
<dbReference type="OrthoDB" id="306304at2759"/>
<dbReference type="PANTHER" id="PTHR23306">
    <property type="entry name" value="TUMOR SUSCEPTIBILITY GENE 101 PROTEIN-RELATED"/>
    <property type="match status" value="1"/>
</dbReference>
<dbReference type="AlphaFoldDB" id="A0A0N1P0F3"/>
<evidence type="ECO:0000256" key="6">
    <source>
        <dbReference type="ARBA" id="ARBA00023054"/>
    </source>
</evidence>
<dbReference type="STRING" id="1664694.A0A0N1P0F3"/>
<dbReference type="GeneID" id="28739277"/>
<accession>A0A0N1P0F3</accession>
<dbReference type="GO" id="GO:0006886">
    <property type="term" value="P:intracellular protein transport"/>
    <property type="evidence" value="ECO:0007669"/>
    <property type="project" value="UniProtKB-ARBA"/>
</dbReference>
<dbReference type="Proteomes" id="UP000038010">
    <property type="component" value="Unassembled WGS sequence"/>
</dbReference>
<feature type="compositionally biased region" description="Pro residues" evidence="8">
    <location>
        <begin position="264"/>
        <end position="278"/>
    </location>
</feature>
<feature type="compositionally biased region" description="Pro residues" evidence="8">
    <location>
        <begin position="158"/>
        <end position="201"/>
    </location>
</feature>
<evidence type="ECO:0000256" key="3">
    <source>
        <dbReference type="ARBA" id="ARBA00022448"/>
    </source>
</evidence>
<dbReference type="PANTHER" id="PTHR23306:SF3">
    <property type="entry name" value="TUMOR SUPPRESSOR PROTEIN 101"/>
    <property type="match status" value="1"/>
</dbReference>
<proteinExistence type="inferred from homology"/>
<dbReference type="PROSITE" id="PS51322">
    <property type="entry name" value="UEV"/>
    <property type="match status" value="1"/>
</dbReference>
<name>A0A0N1P0F3_9EURO</name>
<dbReference type="InterPro" id="IPR016135">
    <property type="entry name" value="UBQ-conjugating_enzyme/RWD"/>
</dbReference>
<dbReference type="GO" id="GO:0072666">
    <property type="term" value="P:establishment of protein localization to vacuole"/>
    <property type="evidence" value="ECO:0007669"/>
    <property type="project" value="UniProtKB-ARBA"/>
</dbReference>
<feature type="region of interest" description="Disordered" evidence="8">
    <location>
        <begin position="151"/>
        <end position="359"/>
    </location>
</feature>
<evidence type="ECO:0000313" key="11">
    <source>
        <dbReference type="EMBL" id="KPI43473.1"/>
    </source>
</evidence>
<keyword evidence="6" id="KW-0175">Coiled coil</keyword>